<evidence type="ECO:0000256" key="1">
    <source>
        <dbReference type="ARBA" id="ARBA00023125"/>
    </source>
</evidence>
<evidence type="ECO:0000256" key="3">
    <source>
        <dbReference type="SAM" id="MobiDB-lite"/>
    </source>
</evidence>
<feature type="compositionally biased region" description="Pro residues" evidence="3">
    <location>
        <begin position="28"/>
        <end position="39"/>
    </location>
</feature>
<accession>A0A1I0X6L6</accession>
<dbReference type="Proteomes" id="UP000199012">
    <property type="component" value="Unassembled WGS sequence"/>
</dbReference>
<name>A0A1I0X6L6_9CELL</name>
<feature type="DNA-binding region" description="H-T-H motif" evidence="2">
    <location>
        <begin position="105"/>
        <end position="124"/>
    </location>
</feature>
<keyword evidence="1 2" id="KW-0238">DNA-binding</keyword>
<dbReference type="InterPro" id="IPR001647">
    <property type="entry name" value="HTH_TetR"/>
</dbReference>
<dbReference type="SUPFAM" id="SSF46689">
    <property type="entry name" value="Homeodomain-like"/>
    <property type="match status" value="1"/>
</dbReference>
<evidence type="ECO:0000313" key="5">
    <source>
        <dbReference type="EMBL" id="SFA96297.1"/>
    </source>
</evidence>
<organism evidence="5 6">
    <name type="scientific">Cellulomonas marina</name>
    <dbReference type="NCBI Taxonomy" id="988821"/>
    <lineage>
        <taxon>Bacteria</taxon>
        <taxon>Bacillati</taxon>
        <taxon>Actinomycetota</taxon>
        <taxon>Actinomycetes</taxon>
        <taxon>Micrococcales</taxon>
        <taxon>Cellulomonadaceae</taxon>
        <taxon>Cellulomonas</taxon>
    </lineage>
</organism>
<dbReference type="Gene3D" id="1.10.357.10">
    <property type="entry name" value="Tetracycline Repressor, domain 2"/>
    <property type="match status" value="1"/>
</dbReference>
<gene>
    <name evidence="5" type="ORF">SAMN05421867_104147</name>
</gene>
<keyword evidence="6" id="KW-1185">Reference proteome</keyword>
<dbReference type="PROSITE" id="PS50977">
    <property type="entry name" value="HTH_TETR_2"/>
    <property type="match status" value="1"/>
</dbReference>
<feature type="compositionally biased region" description="Basic and acidic residues" evidence="3">
    <location>
        <begin position="68"/>
        <end position="78"/>
    </location>
</feature>
<reference evidence="6" key="1">
    <citation type="submission" date="2016-10" db="EMBL/GenBank/DDBJ databases">
        <authorList>
            <person name="Varghese N."/>
            <person name="Submissions S."/>
        </authorList>
    </citation>
    <scope>NUCLEOTIDE SEQUENCE [LARGE SCALE GENOMIC DNA]</scope>
    <source>
        <strain evidence="6">CGMCC 4.6945</strain>
    </source>
</reference>
<dbReference type="STRING" id="988821.SAMN05421867_104147"/>
<dbReference type="EMBL" id="FOKA01000004">
    <property type="protein sequence ID" value="SFA96297.1"/>
    <property type="molecule type" value="Genomic_DNA"/>
</dbReference>
<dbReference type="InterPro" id="IPR009057">
    <property type="entry name" value="Homeodomain-like_sf"/>
</dbReference>
<dbReference type="GO" id="GO:0003677">
    <property type="term" value="F:DNA binding"/>
    <property type="evidence" value="ECO:0007669"/>
    <property type="project" value="UniProtKB-UniRule"/>
</dbReference>
<evidence type="ECO:0000256" key="2">
    <source>
        <dbReference type="PROSITE-ProRule" id="PRU00335"/>
    </source>
</evidence>
<feature type="region of interest" description="Disordered" evidence="3">
    <location>
        <begin position="1"/>
        <end position="78"/>
    </location>
</feature>
<evidence type="ECO:0000313" key="6">
    <source>
        <dbReference type="Proteomes" id="UP000199012"/>
    </source>
</evidence>
<protein>
    <recommendedName>
        <fullName evidence="4">HTH tetR-type domain-containing protein</fullName>
    </recommendedName>
</protein>
<dbReference type="AlphaFoldDB" id="A0A1I0X6L6"/>
<feature type="domain" description="HTH tetR-type" evidence="4">
    <location>
        <begin position="77"/>
        <end position="142"/>
    </location>
</feature>
<proteinExistence type="predicted"/>
<evidence type="ECO:0000259" key="4">
    <source>
        <dbReference type="PROSITE" id="PS50977"/>
    </source>
</evidence>
<sequence>MTDAGPTAGLTVGPVTERAAGAGSGVPGPAPAAGSPPPPAREDLAGPYREPAPDATTGPDVGQAVPPDPERADDVDLPVRRRMLDAATRMVVEAGGLAVVPGLPPLDHVVRAAGVARTTAYRAWPTKEAFALDLLCELAGPAWQGAASFFDDVGAATRARLASAAPVRRDVDGRRALLHAVLRDATRRTYEDLTAAAQWDTFVALTATGTGLRDAAARARVQTALEAAEDAFIGRTAQFYELLLGTAGFRLRAHVPSCRTLATAGAAVVEGFALRRSVSAELDVVTTLPGPDGDEEWHVVALAVVALVERFTEPDPDWEPRDGA</sequence>